<dbReference type="EMBL" id="CP060696">
    <property type="protein sequence ID" value="QNO17330.1"/>
    <property type="molecule type" value="Genomic_DNA"/>
</dbReference>
<keyword evidence="2" id="KW-1185">Reference proteome</keyword>
<reference evidence="1 2" key="1">
    <citation type="submission" date="2020-08" db="EMBL/GenBank/DDBJ databases">
        <authorList>
            <person name="Ren C."/>
            <person name="Gu Y."/>
            <person name="Xu Y."/>
        </authorList>
    </citation>
    <scope>NUCLEOTIDE SEQUENCE [LARGE SCALE GENOMIC DNA]</scope>
    <source>
        <strain evidence="1 2">LBM18003</strain>
    </source>
</reference>
<organism evidence="1 2">
    <name type="scientific">Caproicibacterium amylolyticum</name>
    <dbReference type="NCBI Taxonomy" id="2766537"/>
    <lineage>
        <taxon>Bacteria</taxon>
        <taxon>Bacillati</taxon>
        <taxon>Bacillota</taxon>
        <taxon>Clostridia</taxon>
        <taxon>Eubacteriales</taxon>
        <taxon>Oscillospiraceae</taxon>
        <taxon>Caproicibacterium</taxon>
    </lineage>
</organism>
<name>A0A7G9WF68_9FIRM</name>
<accession>A0A7G9WF68</accession>
<sequence length="136" mass="16002">MTNQEWEDCDELSDLRSENKALKEQLTAMCLHCLRGDRCRIKYGFTDIYRRTCKPEKPLTFEELTHMNGYPAFEKVVSEFGIRNDLGYWRIVHVSDNASCIYLIGFGGPKRYFDDSDFKKDDIEIYRRPPEEGEKG</sequence>
<evidence type="ECO:0000313" key="2">
    <source>
        <dbReference type="Proteomes" id="UP000516046"/>
    </source>
</evidence>
<dbReference type="KEGG" id="caml:H6X83_10295"/>
<dbReference type="AlphaFoldDB" id="A0A7G9WF68"/>
<protein>
    <submittedName>
        <fullName evidence="1">Uncharacterized protein</fullName>
    </submittedName>
</protein>
<gene>
    <name evidence="1" type="ORF">H6X83_10295</name>
</gene>
<evidence type="ECO:0000313" key="1">
    <source>
        <dbReference type="EMBL" id="QNO17330.1"/>
    </source>
</evidence>
<proteinExistence type="predicted"/>
<dbReference type="Proteomes" id="UP000516046">
    <property type="component" value="Chromosome"/>
</dbReference>
<dbReference type="RefSeq" id="WP_212506398.1">
    <property type="nucleotide sequence ID" value="NZ_CP060696.1"/>
</dbReference>